<comment type="caution">
    <text evidence="2">The sequence shown here is derived from an EMBL/GenBank/DDBJ whole genome shotgun (WGS) entry which is preliminary data.</text>
</comment>
<dbReference type="PANTHER" id="PTHR33132">
    <property type="entry name" value="OSJNBB0118P14.9 PROTEIN"/>
    <property type="match status" value="1"/>
</dbReference>
<proteinExistence type="predicted"/>
<dbReference type="AlphaFoldDB" id="A0A176VD90"/>
<evidence type="ECO:0000313" key="3">
    <source>
        <dbReference type="Proteomes" id="UP000077202"/>
    </source>
</evidence>
<feature type="compositionally biased region" description="Low complexity" evidence="1">
    <location>
        <begin position="107"/>
        <end position="118"/>
    </location>
</feature>
<name>A0A176VD90_MARPO</name>
<evidence type="ECO:0000256" key="1">
    <source>
        <dbReference type="SAM" id="MobiDB-lite"/>
    </source>
</evidence>
<feature type="compositionally biased region" description="Pro residues" evidence="1">
    <location>
        <begin position="93"/>
        <end position="106"/>
    </location>
</feature>
<dbReference type="Proteomes" id="UP000077202">
    <property type="component" value="Unassembled WGS sequence"/>
</dbReference>
<dbReference type="PANTHER" id="PTHR33132:SF135">
    <property type="entry name" value="OS02G0799700 PROTEIN"/>
    <property type="match status" value="1"/>
</dbReference>
<dbReference type="EMBL" id="LVLJ01004085">
    <property type="protein sequence ID" value="OAE18281.1"/>
    <property type="molecule type" value="Genomic_DNA"/>
</dbReference>
<sequence length="698" mass="75184">MHASNLLKAVLKPRSITSSSSGQSLNTKDSKSRSGPRASTPETSLSLSVSKKATTAAPAKMSCLCAPTNHAGSFRCRLHRGGQQSWGGKPITPAAPAPKPSPPSPPAAESRPSASSPVAPLPVPTENGLSKRLLHQSPRQLSNNFAHPHTHRSCDARPSRLSKVSVATQLEAPVVAEACVPAPAPKEAPGTVRYLKFTGGAGCASAAVLEAGVVAIRKLQVSSKKDVMLEVFSAGRNDGSLDRRISEGAGHGMSGKLTSSKYEQGPLLRNLPTMFPSSEGGVDIIGDWKRIGVAWVLKDAKAGGLLQREKFISPTVDTGSDRLRAVAKGGAEGGEHFDEMFCRRGRSLVPSRLATWTSGKLHPEGVPMTDLLGDIILMKLNDAKARRDDDGGPPTRADAREGGREGLGHYAAMLAPTGEEAERKRRRRRRKILQKPSPDQLSSEGPGGPVADRSSAAKTTRRWGRKRRDRQKRRGKQSGKGREDETEGEGGSGLEVSVSSGSSPNAMEMLRGFYSLQKGHIILYSDTRKVLSSGSMEIRRSVLSMLQLERNSDQSALLCPALPWPALHFCGVMLARFDSSADLVPLEKRFSAKWVISLGSRVWALNRILIGLPCHVRRLIRIPRPSKMVAPTFPTRPARGRIPAICCFAGAKDLRRPQHCSLRSTTSPERELEYHMSGTFSPIAASGWKRRPGSRPAI</sequence>
<feature type="region of interest" description="Disordered" evidence="1">
    <location>
        <begin position="79"/>
        <end position="128"/>
    </location>
</feature>
<reference evidence="2" key="1">
    <citation type="submission" date="2016-03" db="EMBL/GenBank/DDBJ databases">
        <title>Mechanisms controlling the formation of the plant cell surface in tip-growing cells are functionally conserved among land plants.</title>
        <authorList>
            <person name="Honkanen S."/>
            <person name="Jones V.A."/>
            <person name="Morieri G."/>
            <person name="Champion C."/>
            <person name="Hetherington A.J."/>
            <person name="Kelly S."/>
            <person name="Saint-Marcoux D."/>
            <person name="Proust H."/>
            <person name="Prescott H."/>
            <person name="Dolan L."/>
        </authorList>
    </citation>
    <scope>NUCLEOTIDE SEQUENCE [LARGE SCALE GENOMIC DNA]</scope>
    <source>
        <tissue evidence="2">Whole gametophyte</tissue>
    </source>
</reference>
<gene>
    <name evidence="2" type="ORF">AXG93_436s1100</name>
</gene>
<feature type="compositionally biased region" description="Polar residues" evidence="1">
    <location>
        <begin position="40"/>
        <end position="53"/>
    </location>
</feature>
<feature type="compositionally biased region" description="Basic residues" evidence="1">
    <location>
        <begin position="459"/>
        <end position="479"/>
    </location>
</feature>
<protein>
    <submittedName>
        <fullName evidence="2">Uncharacterized protein</fullName>
    </submittedName>
</protein>
<feature type="region of interest" description="Disordered" evidence="1">
    <location>
        <begin position="385"/>
        <end position="502"/>
    </location>
</feature>
<accession>A0A176VD90</accession>
<feature type="compositionally biased region" description="Basic residues" evidence="1">
    <location>
        <begin position="424"/>
        <end position="433"/>
    </location>
</feature>
<keyword evidence="3" id="KW-1185">Reference proteome</keyword>
<feature type="compositionally biased region" description="Polar residues" evidence="1">
    <location>
        <begin position="15"/>
        <end position="27"/>
    </location>
</feature>
<organism evidence="2 3">
    <name type="scientific">Marchantia polymorpha subsp. ruderalis</name>
    <dbReference type="NCBI Taxonomy" id="1480154"/>
    <lineage>
        <taxon>Eukaryota</taxon>
        <taxon>Viridiplantae</taxon>
        <taxon>Streptophyta</taxon>
        <taxon>Embryophyta</taxon>
        <taxon>Marchantiophyta</taxon>
        <taxon>Marchantiopsida</taxon>
        <taxon>Marchantiidae</taxon>
        <taxon>Marchantiales</taxon>
        <taxon>Marchantiaceae</taxon>
        <taxon>Marchantia</taxon>
    </lineage>
</organism>
<evidence type="ECO:0000313" key="2">
    <source>
        <dbReference type="EMBL" id="OAE18281.1"/>
    </source>
</evidence>
<feature type="compositionally biased region" description="Basic and acidic residues" evidence="1">
    <location>
        <begin position="397"/>
        <end position="407"/>
    </location>
</feature>
<feature type="region of interest" description="Disordered" evidence="1">
    <location>
        <begin position="1"/>
        <end position="53"/>
    </location>
</feature>